<accession>D8R1A8</accession>
<evidence type="ECO:0000313" key="8">
    <source>
        <dbReference type="Proteomes" id="UP000001514"/>
    </source>
</evidence>
<evidence type="ECO:0000256" key="5">
    <source>
        <dbReference type="ARBA" id="ARBA00023242"/>
    </source>
</evidence>
<feature type="repeat" description="WD" evidence="6">
    <location>
        <begin position="248"/>
        <end position="278"/>
    </location>
</feature>
<keyword evidence="8" id="KW-1185">Reference proteome</keyword>
<name>D8R1A8_SELML</name>
<feature type="repeat" description="WD" evidence="6">
    <location>
        <begin position="17"/>
        <end position="58"/>
    </location>
</feature>
<comment type="subcellular location">
    <subcellularLocation>
        <location evidence="1">Nucleus</location>
    </subcellularLocation>
</comment>
<keyword evidence="5" id="KW-0539">Nucleus</keyword>
<dbReference type="InterPro" id="IPR015943">
    <property type="entry name" value="WD40/YVTN_repeat-like_dom_sf"/>
</dbReference>
<dbReference type="KEGG" id="smo:SELMODRAFT_83551"/>
<dbReference type="eggNOG" id="KOG1446">
    <property type="taxonomic scope" value="Eukaryota"/>
</dbReference>
<dbReference type="GO" id="GO:0048188">
    <property type="term" value="C:Set1C/COMPASS complex"/>
    <property type="evidence" value="ECO:0000318"/>
    <property type="project" value="GO_Central"/>
</dbReference>
<feature type="repeat" description="WD" evidence="6">
    <location>
        <begin position="106"/>
        <end position="141"/>
    </location>
</feature>
<gene>
    <name evidence="7" type="ORF">SELMODRAFT_83551</name>
</gene>
<dbReference type="InterPro" id="IPR036322">
    <property type="entry name" value="WD40_repeat_dom_sf"/>
</dbReference>
<dbReference type="InterPro" id="IPR019775">
    <property type="entry name" value="WD40_repeat_CS"/>
</dbReference>
<dbReference type="InParanoid" id="D8R1A8"/>
<dbReference type="GO" id="GO:0003682">
    <property type="term" value="F:chromatin binding"/>
    <property type="evidence" value="ECO:0000318"/>
    <property type="project" value="GO_Central"/>
</dbReference>
<dbReference type="Gramene" id="EFJ33859">
    <property type="protein sequence ID" value="EFJ33859"/>
    <property type="gene ID" value="SELMODRAFT_83551"/>
</dbReference>
<dbReference type="EMBL" id="GL377570">
    <property type="protein sequence ID" value="EFJ33859.1"/>
    <property type="molecule type" value="Genomic_DNA"/>
</dbReference>
<dbReference type="STRING" id="88036.D8R1A8"/>
<dbReference type="PROSITE" id="PS50294">
    <property type="entry name" value="WD_REPEATS_REGION"/>
    <property type="match status" value="1"/>
</dbReference>
<evidence type="ECO:0000256" key="6">
    <source>
        <dbReference type="PROSITE-ProRule" id="PRU00221"/>
    </source>
</evidence>
<evidence type="ECO:0000256" key="1">
    <source>
        <dbReference type="ARBA" id="ARBA00004123"/>
    </source>
</evidence>
<dbReference type="PANTHER" id="PTHR19861">
    <property type="entry name" value="WD40 REPEAT PROTEIN SWD2"/>
    <property type="match status" value="1"/>
</dbReference>
<evidence type="ECO:0000256" key="3">
    <source>
        <dbReference type="ARBA" id="ARBA00022574"/>
    </source>
</evidence>
<keyword evidence="3 6" id="KW-0853">WD repeat</keyword>
<dbReference type="Gene3D" id="2.130.10.10">
    <property type="entry name" value="YVTN repeat-like/Quinoprotein amine dehydrogenase"/>
    <property type="match status" value="2"/>
</dbReference>
<sequence length="328" mass="36099">MEITDELVGTMFAGAVFKDCGGKINSLDFNPSEDLLVTACDDESIRLYDTANAKLTKTTQSKKYGVDQICFTHSSHSVVCSSKNGWDGKFSLRYLDLSKNTYLRYFKGHRDRVVCLCVNPKSQILMSASLDNTVRIWDLRSNVCHGLIRVHGRPSVAYDHSGVVFGVSMDGGAIKLFDARIFEKGPFDTFYIQDSTAEVSGMKFSSDGKLMLASTTDSNVYVLDAFNGKQLHVHKLEPCPDGGTLEASFSPDGQVIISGSGNGTLHAWNAVTGAEIATWTSSDGVPSVVKWDPRHLMFASAASVLTFWIPDVTKLNTPRQSHNQYNYY</sequence>
<proteinExistence type="inferred from homology"/>
<dbReference type="SMART" id="SM00320">
    <property type="entry name" value="WD40"/>
    <property type="match status" value="7"/>
</dbReference>
<dbReference type="PRINTS" id="PR00320">
    <property type="entry name" value="GPROTEINBRPT"/>
</dbReference>
<keyword evidence="4" id="KW-0677">Repeat</keyword>
<dbReference type="InterPro" id="IPR037867">
    <property type="entry name" value="Swd2/WDR82"/>
</dbReference>
<evidence type="ECO:0000256" key="2">
    <source>
        <dbReference type="ARBA" id="ARBA00005616"/>
    </source>
</evidence>
<dbReference type="HOGENOM" id="CLU_044117_1_0_1"/>
<dbReference type="PANTHER" id="PTHR19861:SF9">
    <property type="entry name" value="PROTEIN ANTHESIS POMOTING FACTOR 1"/>
    <property type="match status" value="1"/>
</dbReference>
<reference evidence="7 8" key="1">
    <citation type="journal article" date="2011" name="Science">
        <title>The Selaginella genome identifies genetic changes associated with the evolution of vascular plants.</title>
        <authorList>
            <person name="Banks J.A."/>
            <person name="Nishiyama T."/>
            <person name="Hasebe M."/>
            <person name="Bowman J.L."/>
            <person name="Gribskov M."/>
            <person name="dePamphilis C."/>
            <person name="Albert V.A."/>
            <person name="Aono N."/>
            <person name="Aoyama T."/>
            <person name="Ambrose B.A."/>
            <person name="Ashton N.W."/>
            <person name="Axtell M.J."/>
            <person name="Barker E."/>
            <person name="Barker M.S."/>
            <person name="Bennetzen J.L."/>
            <person name="Bonawitz N.D."/>
            <person name="Chapple C."/>
            <person name="Cheng C."/>
            <person name="Correa L.G."/>
            <person name="Dacre M."/>
            <person name="DeBarry J."/>
            <person name="Dreyer I."/>
            <person name="Elias M."/>
            <person name="Engstrom E.M."/>
            <person name="Estelle M."/>
            <person name="Feng L."/>
            <person name="Finet C."/>
            <person name="Floyd S.K."/>
            <person name="Frommer W.B."/>
            <person name="Fujita T."/>
            <person name="Gramzow L."/>
            <person name="Gutensohn M."/>
            <person name="Harholt J."/>
            <person name="Hattori M."/>
            <person name="Heyl A."/>
            <person name="Hirai T."/>
            <person name="Hiwatashi Y."/>
            <person name="Ishikawa M."/>
            <person name="Iwata M."/>
            <person name="Karol K.G."/>
            <person name="Koehler B."/>
            <person name="Kolukisaoglu U."/>
            <person name="Kubo M."/>
            <person name="Kurata T."/>
            <person name="Lalonde S."/>
            <person name="Li K."/>
            <person name="Li Y."/>
            <person name="Litt A."/>
            <person name="Lyons E."/>
            <person name="Manning G."/>
            <person name="Maruyama T."/>
            <person name="Michael T.P."/>
            <person name="Mikami K."/>
            <person name="Miyazaki S."/>
            <person name="Morinaga S."/>
            <person name="Murata T."/>
            <person name="Mueller-Roeber B."/>
            <person name="Nelson D.R."/>
            <person name="Obara M."/>
            <person name="Oguri Y."/>
            <person name="Olmstead R.G."/>
            <person name="Onodera N."/>
            <person name="Petersen B.L."/>
            <person name="Pils B."/>
            <person name="Prigge M."/>
            <person name="Rensing S.A."/>
            <person name="Riano-Pachon D.M."/>
            <person name="Roberts A.W."/>
            <person name="Sato Y."/>
            <person name="Scheller H.V."/>
            <person name="Schulz B."/>
            <person name="Schulz C."/>
            <person name="Shakirov E.V."/>
            <person name="Shibagaki N."/>
            <person name="Shinohara N."/>
            <person name="Shippen D.E."/>
            <person name="Soerensen I."/>
            <person name="Sotooka R."/>
            <person name="Sugimoto N."/>
            <person name="Sugita M."/>
            <person name="Sumikawa N."/>
            <person name="Tanurdzic M."/>
            <person name="Theissen G."/>
            <person name="Ulvskov P."/>
            <person name="Wakazuki S."/>
            <person name="Weng J.K."/>
            <person name="Willats W.W."/>
            <person name="Wipf D."/>
            <person name="Wolf P.G."/>
            <person name="Yang L."/>
            <person name="Zimmer A.D."/>
            <person name="Zhu Q."/>
            <person name="Mitros T."/>
            <person name="Hellsten U."/>
            <person name="Loque D."/>
            <person name="Otillar R."/>
            <person name="Salamov A."/>
            <person name="Schmutz J."/>
            <person name="Shapiro H."/>
            <person name="Lindquist E."/>
            <person name="Lucas S."/>
            <person name="Rokhsar D."/>
            <person name="Grigoriev I.V."/>
        </authorList>
    </citation>
    <scope>NUCLEOTIDE SEQUENCE [LARGE SCALE GENOMIC DNA]</scope>
</reference>
<evidence type="ECO:0000313" key="7">
    <source>
        <dbReference type="EMBL" id="EFJ33859.1"/>
    </source>
</evidence>
<dbReference type="AlphaFoldDB" id="D8R1A8"/>
<dbReference type="SUPFAM" id="SSF50978">
    <property type="entry name" value="WD40 repeat-like"/>
    <property type="match status" value="1"/>
</dbReference>
<dbReference type="Pfam" id="PF00400">
    <property type="entry name" value="WD40"/>
    <property type="match status" value="4"/>
</dbReference>
<evidence type="ECO:0000256" key="4">
    <source>
        <dbReference type="ARBA" id="ARBA00022737"/>
    </source>
</evidence>
<dbReference type="PROSITE" id="PS00678">
    <property type="entry name" value="WD_REPEATS_1"/>
    <property type="match status" value="1"/>
</dbReference>
<organism evidence="8">
    <name type="scientific">Selaginella moellendorffii</name>
    <name type="common">Spikemoss</name>
    <dbReference type="NCBI Taxonomy" id="88036"/>
    <lineage>
        <taxon>Eukaryota</taxon>
        <taxon>Viridiplantae</taxon>
        <taxon>Streptophyta</taxon>
        <taxon>Embryophyta</taxon>
        <taxon>Tracheophyta</taxon>
        <taxon>Lycopodiopsida</taxon>
        <taxon>Selaginellales</taxon>
        <taxon>Selaginellaceae</taxon>
        <taxon>Selaginella</taxon>
    </lineage>
</organism>
<dbReference type="Proteomes" id="UP000001514">
    <property type="component" value="Unassembled WGS sequence"/>
</dbReference>
<protein>
    <submittedName>
        <fullName evidence="7">Uncharacterized protein</fullName>
    </submittedName>
</protein>
<comment type="similarity">
    <text evidence="2">Belongs to the WD repeat SWD2 family.</text>
</comment>
<dbReference type="InterPro" id="IPR001680">
    <property type="entry name" value="WD40_rpt"/>
</dbReference>
<dbReference type="OMA" id="FDARIFE"/>
<dbReference type="InterPro" id="IPR020472">
    <property type="entry name" value="WD40_PAC1"/>
</dbReference>
<dbReference type="PROSITE" id="PS50082">
    <property type="entry name" value="WD_REPEATS_2"/>
    <property type="match status" value="3"/>
</dbReference>